<dbReference type="Gene3D" id="2.60.120.260">
    <property type="entry name" value="Galactose-binding domain-like"/>
    <property type="match status" value="1"/>
</dbReference>
<dbReference type="GO" id="GO:0005737">
    <property type="term" value="C:cytoplasm"/>
    <property type="evidence" value="ECO:0007669"/>
    <property type="project" value="TreeGrafter"/>
</dbReference>
<accession>A0A2I0J694</accession>
<feature type="region of interest" description="Disordered" evidence="5">
    <location>
        <begin position="154"/>
        <end position="175"/>
    </location>
</feature>
<dbReference type="PROSITE" id="PS51469">
    <property type="entry name" value="SUN"/>
    <property type="match status" value="1"/>
</dbReference>
<dbReference type="SUPFAM" id="SSF49785">
    <property type="entry name" value="Galactose-binding domain-like"/>
    <property type="match status" value="1"/>
</dbReference>
<dbReference type="EMBL" id="PGOL01001995">
    <property type="protein sequence ID" value="PKI51744.1"/>
    <property type="molecule type" value="Genomic_DNA"/>
</dbReference>
<evidence type="ECO:0000256" key="4">
    <source>
        <dbReference type="ARBA" id="ARBA00023136"/>
    </source>
</evidence>
<feature type="compositionally biased region" description="Basic residues" evidence="5">
    <location>
        <begin position="1"/>
        <end position="21"/>
    </location>
</feature>
<evidence type="ECO:0000256" key="5">
    <source>
        <dbReference type="SAM" id="MobiDB-lite"/>
    </source>
</evidence>
<organism evidence="7 8">
    <name type="scientific">Punica granatum</name>
    <name type="common">Pomegranate</name>
    <dbReference type="NCBI Taxonomy" id="22663"/>
    <lineage>
        <taxon>Eukaryota</taxon>
        <taxon>Viridiplantae</taxon>
        <taxon>Streptophyta</taxon>
        <taxon>Embryophyta</taxon>
        <taxon>Tracheophyta</taxon>
        <taxon>Spermatophyta</taxon>
        <taxon>Magnoliopsida</taxon>
        <taxon>eudicotyledons</taxon>
        <taxon>Gunneridae</taxon>
        <taxon>Pentapetalae</taxon>
        <taxon>rosids</taxon>
        <taxon>malvids</taxon>
        <taxon>Myrtales</taxon>
        <taxon>Lythraceae</taxon>
        <taxon>Punica</taxon>
    </lineage>
</organism>
<dbReference type="InterPro" id="IPR012919">
    <property type="entry name" value="SUN_dom"/>
</dbReference>
<dbReference type="Proteomes" id="UP000233551">
    <property type="component" value="Unassembled WGS sequence"/>
</dbReference>
<feature type="compositionally biased region" description="Basic and acidic residues" evidence="5">
    <location>
        <begin position="590"/>
        <end position="601"/>
    </location>
</feature>
<feature type="region of interest" description="Disordered" evidence="5">
    <location>
        <begin position="1"/>
        <end position="30"/>
    </location>
</feature>
<gene>
    <name evidence="7" type="ORF">CRG98_027907</name>
</gene>
<name>A0A2I0J694_PUNGR</name>
<dbReference type="AlphaFoldDB" id="A0A2I0J694"/>
<comment type="subcellular location">
    <subcellularLocation>
        <location evidence="1">Membrane</location>
    </subcellularLocation>
</comment>
<evidence type="ECO:0000259" key="6">
    <source>
        <dbReference type="PROSITE" id="PS51469"/>
    </source>
</evidence>
<dbReference type="PANTHER" id="PTHR12953">
    <property type="entry name" value="MEMBRANE PROTEIN CH1 RELATED"/>
    <property type="match status" value="1"/>
</dbReference>
<dbReference type="GO" id="GO:0034975">
    <property type="term" value="P:protein folding in endoplasmic reticulum"/>
    <property type="evidence" value="ECO:0007669"/>
    <property type="project" value="TreeGrafter"/>
</dbReference>
<keyword evidence="2" id="KW-0812">Transmembrane</keyword>
<dbReference type="GO" id="GO:0016020">
    <property type="term" value="C:membrane"/>
    <property type="evidence" value="ECO:0007669"/>
    <property type="project" value="UniProtKB-SubCell"/>
</dbReference>
<evidence type="ECO:0000256" key="1">
    <source>
        <dbReference type="ARBA" id="ARBA00004370"/>
    </source>
</evidence>
<reference evidence="7 8" key="1">
    <citation type="submission" date="2017-11" db="EMBL/GenBank/DDBJ databases">
        <title>De-novo sequencing of pomegranate (Punica granatum L.) genome.</title>
        <authorList>
            <person name="Akparov Z."/>
            <person name="Amiraslanov A."/>
            <person name="Hajiyeva S."/>
            <person name="Abbasov M."/>
            <person name="Kaur K."/>
            <person name="Hamwieh A."/>
            <person name="Solovyev V."/>
            <person name="Salamov A."/>
            <person name="Braich B."/>
            <person name="Kosarev P."/>
            <person name="Mahmoud A."/>
            <person name="Hajiyev E."/>
            <person name="Babayeva S."/>
            <person name="Izzatullayeva V."/>
            <person name="Mammadov A."/>
            <person name="Mammadov A."/>
            <person name="Sharifova S."/>
            <person name="Ojaghi J."/>
            <person name="Eynullazada K."/>
            <person name="Bayramov B."/>
            <person name="Abdulazimova A."/>
            <person name="Shahmuradov I."/>
        </authorList>
    </citation>
    <scope>NUCLEOTIDE SEQUENCE [LARGE SCALE GENOMIC DNA]</scope>
    <source>
        <strain evidence="8">cv. AG2017</strain>
        <tissue evidence="7">Leaf</tissue>
    </source>
</reference>
<feature type="region of interest" description="Disordered" evidence="5">
    <location>
        <begin position="570"/>
        <end position="601"/>
    </location>
</feature>
<evidence type="ECO:0000313" key="8">
    <source>
        <dbReference type="Proteomes" id="UP000233551"/>
    </source>
</evidence>
<dbReference type="InterPro" id="IPR008979">
    <property type="entry name" value="Galactose-bd-like_sf"/>
</dbReference>
<protein>
    <recommendedName>
        <fullName evidence="6">SUN domain-containing protein</fullName>
    </recommendedName>
</protein>
<keyword evidence="3" id="KW-1133">Transmembrane helix</keyword>
<evidence type="ECO:0000256" key="3">
    <source>
        <dbReference type="ARBA" id="ARBA00022989"/>
    </source>
</evidence>
<dbReference type="Pfam" id="PF07738">
    <property type="entry name" value="Sad1_UNC"/>
    <property type="match status" value="1"/>
</dbReference>
<evidence type="ECO:0000256" key="2">
    <source>
        <dbReference type="ARBA" id="ARBA00022692"/>
    </source>
</evidence>
<sequence>MTKEKKPPRHSSRLLPRHRDRSGRSSKRDAGKSLSLLLSSSHLSFSVWCGLAFLIHSSGPVLGLSDEEGSDTDQINRTFPGVCNDTKQEFTHDAGTKGCNVTYGILTDVNASNGTNSSTSHQEPENSRLCRPSTYGLDDILRSLVGYPPLICQSHLKPPKKQEQHQQPGKLLNPGFYHHHHHHHTYLNFEEFRSTRSREKGLGIPTWFVNITHRLEPDGTEYNYASALKGAKVVAHNKESKGASNILGKDHDKYLRNPCSVGVKFVVIELTEETLVDAVRIANFEHYSSNFKDFELSGSLSYPTETWTPLGKFVADNVKHIQSFKLPEPKWLRYLKLSLLSHYGSEFYCTLSVLEVYGIDAIERMLEDLIVVSPPEPNSTLLPSQSPEAGSAEKVRSLELNLSVLEEYIKELNEREGEVLPELDREISRMSVLLEKEETEIRDIMKWKEITEKGIADFVSWKSFVLSQVEALDRENSMLRSEIEKVARYQTSLESKELAVLASKLRVSSICGFPIVFGFSVLFDVNPNEDSPIGQSQAKQLGLVQTIHNYLDIYLDNEWMPNAPDIQTLSSHKDDYDRTPPAPAFALRARSKEDSDRIGPE</sequence>
<keyword evidence="8" id="KW-1185">Reference proteome</keyword>
<comment type="caution">
    <text evidence="7">The sequence shown here is derived from an EMBL/GenBank/DDBJ whole genome shotgun (WGS) entry which is preliminary data.</text>
</comment>
<feature type="domain" description="SUN" evidence="6">
    <location>
        <begin position="201"/>
        <end position="361"/>
    </location>
</feature>
<keyword evidence="4" id="KW-0472">Membrane</keyword>
<dbReference type="PANTHER" id="PTHR12953:SF3">
    <property type="entry name" value="SUN DOMAIN-CONTAINING PROTEIN 5"/>
    <property type="match status" value="1"/>
</dbReference>
<proteinExistence type="predicted"/>
<evidence type="ECO:0000313" key="7">
    <source>
        <dbReference type="EMBL" id="PKI51744.1"/>
    </source>
</evidence>
<dbReference type="InterPro" id="IPR045120">
    <property type="entry name" value="Suco/Slp1-like"/>
</dbReference>